<feature type="domain" description="HAMP" evidence="7">
    <location>
        <begin position="209"/>
        <end position="263"/>
    </location>
</feature>
<keyword evidence="2 4" id="KW-0807">Transducer</keyword>
<dbReference type="PANTHER" id="PTHR32089:SF65">
    <property type="entry name" value="CHEMOTAXIS SIGNAL TRANSDUCTION SYSTEM METHYL ACCEPTING SENSORY TRANSDUCER"/>
    <property type="match status" value="1"/>
</dbReference>
<protein>
    <submittedName>
        <fullName evidence="8">Methyl-accepting chemotaxis protein PctC</fullName>
    </submittedName>
</protein>
<comment type="similarity">
    <text evidence="3">Belongs to the methyl-accepting chemotaxis (MCP) protein family.</text>
</comment>
<comment type="subcellular location">
    <subcellularLocation>
        <location evidence="1">Membrane</location>
    </subcellularLocation>
</comment>
<dbReference type="Gene3D" id="1.10.287.950">
    <property type="entry name" value="Methyl-accepting chemotaxis protein"/>
    <property type="match status" value="1"/>
</dbReference>
<sequence>MLSTIRSRYTAIFSLLSLVFLLVVGAAYFLVSYLQTSSNKYVEGASFVQNADRDLYQSRLALADMVFAKQNELSKNMADYEKRVVTNGRQALDRMAHFKSLTADFPDIQEVLIKVNTLSSLWRESSIHIIDLLKEGKQAEALTLFLGKNQQEFGDLRQRYDISGQMVMKYADLEQQSIQAYSSNFKLIVGVLSIFVVVGSVLLAWFAPQTISQAIRKVTNGVREMNSGDGDLTRRINSKKKDETGDLSNELDQFVGRLGELILQIRTRCDDIRVAMVGLEGATEQSDQLSSRQNEALDFIVTAIEEMSSATKEVARNASDTVSEVDVLNHQAQSGEANVQSSIDMLNQLASQIEIASDAIEQLSKRSDQITTVLDVILDIAEQTNLLALNAAIEAARAGEMGRGFAVVADEVRNLASKTQASTADIQEMINELQSGVGNAVLVIAESVNMAQTTVERSQQTHTSILNLKRSAQSIYDYTAQTASATEQQSKVSDEVNDNLSQLAEMTKEILSISQAINKSVRETLRDSSEVTTQVKRFTV</sequence>
<accession>A0A1A8T4T8</accession>
<evidence type="ECO:0000256" key="1">
    <source>
        <dbReference type="ARBA" id="ARBA00004370"/>
    </source>
</evidence>
<dbReference type="Pfam" id="PF00015">
    <property type="entry name" value="MCPsignal"/>
    <property type="match status" value="1"/>
</dbReference>
<dbReference type="GO" id="GO:0007165">
    <property type="term" value="P:signal transduction"/>
    <property type="evidence" value="ECO:0007669"/>
    <property type="project" value="UniProtKB-KW"/>
</dbReference>
<dbReference type="GO" id="GO:0004888">
    <property type="term" value="F:transmembrane signaling receptor activity"/>
    <property type="evidence" value="ECO:0007669"/>
    <property type="project" value="InterPro"/>
</dbReference>
<keyword evidence="9" id="KW-1185">Reference proteome</keyword>
<dbReference type="PANTHER" id="PTHR32089">
    <property type="entry name" value="METHYL-ACCEPTING CHEMOTAXIS PROTEIN MCPB"/>
    <property type="match status" value="1"/>
</dbReference>
<dbReference type="InterPro" id="IPR003660">
    <property type="entry name" value="HAMP_dom"/>
</dbReference>
<dbReference type="FunFam" id="1.10.287.950:FF:000001">
    <property type="entry name" value="Methyl-accepting chemotaxis sensory transducer"/>
    <property type="match status" value="1"/>
</dbReference>
<evidence type="ECO:0000256" key="3">
    <source>
        <dbReference type="ARBA" id="ARBA00029447"/>
    </source>
</evidence>
<dbReference type="EMBL" id="FLOB01000001">
    <property type="protein sequence ID" value="SBS26182.1"/>
    <property type="molecule type" value="Genomic_DNA"/>
</dbReference>
<dbReference type="CDD" id="cd11386">
    <property type="entry name" value="MCP_signal"/>
    <property type="match status" value="1"/>
</dbReference>
<evidence type="ECO:0000313" key="8">
    <source>
        <dbReference type="EMBL" id="SBS26182.1"/>
    </source>
</evidence>
<evidence type="ECO:0000259" key="7">
    <source>
        <dbReference type="PROSITE" id="PS50885"/>
    </source>
</evidence>
<dbReference type="STRING" id="1792290.MSP8886_00525"/>
<keyword evidence="5" id="KW-0812">Transmembrane</keyword>
<name>A0A1A8T4T8_9GAMM</name>
<evidence type="ECO:0000256" key="5">
    <source>
        <dbReference type="SAM" id="Phobius"/>
    </source>
</evidence>
<dbReference type="Pfam" id="PF00672">
    <property type="entry name" value="HAMP"/>
    <property type="match status" value="1"/>
</dbReference>
<evidence type="ECO:0000256" key="4">
    <source>
        <dbReference type="PROSITE-ProRule" id="PRU00284"/>
    </source>
</evidence>
<dbReference type="SMART" id="SM00283">
    <property type="entry name" value="MA"/>
    <property type="match status" value="1"/>
</dbReference>
<dbReference type="PRINTS" id="PR00260">
    <property type="entry name" value="CHEMTRNSDUCR"/>
</dbReference>
<dbReference type="SUPFAM" id="SSF58104">
    <property type="entry name" value="Methyl-accepting chemotaxis protein (MCP) signaling domain"/>
    <property type="match status" value="1"/>
</dbReference>
<keyword evidence="5" id="KW-1133">Transmembrane helix</keyword>
<dbReference type="Proteomes" id="UP000092544">
    <property type="component" value="Unassembled WGS sequence"/>
</dbReference>
<dbReference type="CDD" id="cd06225">
    <property type="entry name" value="HAMP"/>
    <property type="match status" value="1"/>
</dbReference>
<dbReference type="RefSeq" id="WP_245659010.1">
    <property type="nucleotide sequence ID" value="NZ_FLOB01000001.1"/>
</dbReference>
<evidence type="ECO:0000259" key="6">
    <source>
        <dbReference type="PROSITE" id="PS50111"/>
    </source>
</evidence>
<feature type="transmembrane region" description="Helical" evidence="5">
    <location>
        <begin position="187"/>
        <end position="207"/>
    </location>
</feature>
<dbReference type="SMART" id="SM00304">
    <property type="entry name" value="HAMP"/>
    <property type="match status" value="1"/>
</dbReference>
<dbReference type="GO" id="GO:0006935">
    <property type="term" value="P:chemotaxis"/>
    <property type="evidence" value="ECO:0007669"/>
    <property type="project" value="InterPro"/>
</dbReference>
<dbReference type="PROSITE" id="PS50885">
    <property type="entry name" value="HAMP"/>
    <property type="match status" value="1"/>
</dbReference>
<dbReference type="AlphaFoldDB" id="A0A1A8T4T8"/>
<feature type="domain" description="Methyl-accepting transducer" evidence="6">
    <location>
        <begin position="268"/>
        <end position="504"/>
    </location>
</feature>
<dbReference type="PROSITE" id="PS50111">
    <property type="entry name" value="CHEMOTAXIS_TRANSDUC_2"/>
    <property type="match status" value="1"/>
</dbReference>
<evidence type="ECO:0000256" key="2">
    <source>
        <dbReference type="ARBA" id="ARBA00023224"/>
    </source>
</evidence>
<proteinExistence type="inferred from homology"/>
<gene>
    <name evidence="8" type="primary">pctC_3</name>
    <name evidence="8" type="ORF">MSP8886_00525</name>
</gene>
<organism evidence="8 9">
    <name type="scientific">Marinomonas spartinae</name>
    <dbReference type="NCBI Taxonomy" id="1792290"/>
    <lineage>
        <taxon>Bacteria</taxon>
        <taxon>Pseudomonadati</taxon>
        <taxon>Pseudomonadota</taxon>
        <taxon>Gammaproteobacteria</taxon>
        <taxon>Oceanospirillales</taxon>
        <taxon>Oceanospirillaceae</taxon>
        <taxon>Marinomonas</taxon>
    </lineage>
</organism>
<dbReference type="InterPro" id="IPR004090">
    <property type="entry name" value="Chemotax_Me-accpt_rcpt"/>
</dbReference>
<feature type="transmembrane region" description="Helical" evidence="5">
    <location>
        <begin position="12"/>
        <end position="31"/>
    </location>
</feature>
<evidence type="ECO:0000313" key="9">
    <source>
        <dbReference type="Proteomes" id="UP000092544"/>
    </source>
</evidence>
<reference evidence="8 9" key="1">
    <citation type="submission" date="2016-06" db="EMBL/GenBank/DDBJ databases">
        <authorList>
            <person name="Kjaerup R.B."/>
            <person name="Dalgaard T.S."/>
            <person name="Juul-Madsen H.R."/>
        </authorList>
    </citation>
    <scope>NUCLEOTIDE SEQUENCE [LARGE SCALE GENOMIC DNA]</scope>
    <source>
        <strain evidence="8 9">CECT 8886</strain>
    </source>
</reference>
<keyword evidence="5" id="KW-0472">Membrane</keyword>
<dbReference type="GO" id="GO:0016020">
    <property type="term" value="C:membrane"/>
    <property type="evidence" value="ECO:0007669"/>
    <property type="project" value="UniProtKB-SubCell"/>
</dbReference>
<dbReference type="InterPro" id="IPR004089">
    <property type="entry name" value="MCPsignal_dom"/>
</dbReference>